<comment type="caution">
    <text evidence="2">The sequence shown here is derived from an EMBL/GenBank/DDBJ whole genome shotgun (WGS) entry which is preliminary data.</text>
</comment>
<gene>
    <name evidence="3" type="ORF">HO173_009377</name>
    <name evidence="2" type="ORF">HO173_012482</name>
</gene>
<evidence type="ECO:0000313" key="3">
    <source>
        <dbReference type="EMBL" id="KAF6232272.1"/>
    </source>
</evidence>
<name>A0A8H6CNA5_9LECA</name>
<reference evidence="2 4" key="1">
    <citation type="journal article" date="2020" name="Genomics">
        <title>Complete, high-quality genomes from long-read metagenomic sequencing of two wolf lichen thalli reveals enigmatic genome architecture.</title>
        <authorList>
            <person name="McKenzie S.K."/>
            <person name="Walston R.F."/>
            <person name="Allen J.L."/>
        </authorList>
    </citation>
    <scope>NUCLEOTIDE SEQUENCE [LARGE SCALE GENOMIC DNA]</scope>
    <source>
        <strain evidence="2">WasteWater2</strain>
    </source>
</reference>
<reference evidence="2" key="2">
    <citation type="submission" date="2020-05" db="EMBL/GenBank/DDBJ databases">
        <authorList>
            <person name="Mckenzie S.K."/>
            <person name="Walston R.F."/>
            <person name="Allen J.L."/>
        </authorList>
    </citation>
    <scope>NUCLEOTIDE SEQUENCE</scope>
    <source>
        <strain evidence="2">WasteWater2</strain>
    </source>
</reference>
<evidence type="ECO:0000313" key="2">
    <source>
        <dbReference type="EMBL" id="KAF6226583.1"/>
    </source>
</evidence>
<feature type="chain" id="PRO_5035101597" evidence="1">
    <location>
        <begin position="19"/>
        <end position="193"/>
    </location>
</feature>
<organism evidence="2 4">
    <name type="scientific">Letharia columbiana</name>
    <dbReference type="NCBI Taxonomy" id="112416"/>
    <lineage>
        <taxon>Eukaryota</taxon>
        <taxon>Fungi</taxon>
        <taxon>Dikarya</taxon>
        <taxon>Ascomycota</taxon>
        <taxon>Pezizomycotina</taxon>
        <taxon>Lecanoromycetes</taxon>
        <taxon>OSLEUM clade</taxon>
        <taxon>Lecanoromycetidae</taxon>
        <taxon>Lecanorales</taxon>
        <taxon>Lecanorineae</taxon>
        <taxon>Parmeliaceae</taxon>
        <taxon>Letharia</taxon>
    </lineage>
</organism>
<sequence length="193" mass="20423">MKFLRLSVLLTTARVVLSALAASNAQPNLSTLLASPLSNTITNATGSNPIQRSKSYHVPNSPTTLIFIGYAAAPTLAPTVTYQTLLTALNSIYHSAIVNHGDGLIFIDTVSWSYGGAIATIENHGDARTGQLTWSMLADTMYGVGAFFEREACWIGEWMIEVEGLGNIGSGFIGARVDEKLEGTLAGTAVETA</sequence>
<dbReference type="GeneID" id="59291028"/>
<dbReference type="RefSeq" id="XP_037161701.1">
    <property type="nucleotide sequence ID" value="XM_037311267.1"/>
</dbReference>
<dbReference type="AlphaFoldDB" id="A0A8H6CNA5"/>
<evidence type="ECO:0000256" key="1">
    <source>
        <dbReference type="SAM" id="SignalP"/>
    </source>
</evidence>
<proteinExistence type="predicted"/>
<keyword evidence="1" id="KW-0732">Signal</keyword>
<dbReference type="EMBL" id="JACCJC010000092">
    <property type="protein sequence ID" value="KAF6226583.1"/>
    <property type="molecule type" value="Genomic_DNA"/>
</dbReference>
<dbReference type="Proteomes" id="UP000578531">
    <property type="component" value="Unassembled WGS sequence"/>
</dbReference>
<protein>
    <submittedName>
        <fullName evidence="2">Uncharacterized protein</fullName>
    </submittedName>
</protein>
<dbReference type="OrthoDB" id="5362483at2759"/>
<accession>A0A8H6CNA5</accession>
<evidence type="ECO:0000313" key="4">
    <source>
        <dbReference type="Proteomes" id="UP000578531"/>
    </source>
</evidence>
<keyword evidence="4" id="KW-1185">Reference proteome</keyword>
<feature type="signal peptide" evidence="1">
    <location>
        <begin position="1"/>
        <end position="18"/>
    </location>
</feature>
<dbReference type="EMBL" id="JACCJC010000049">
    <property type="protein sequence ID" value="KAF6232272.1"/>
    <property type="molecule type" value="Genomic_DNA"/>
</dbReference>